<dbReference type="AlphaFoldDB" id="A0A4R1NAK6"/>
<feature type="domain" description="ABC-type transport auxiliary lipoprotein component" evidence="2">
    <location>
        <begin position="25"/>
        <end position="181"/>
    </location>
</feature>
<sequence length="188" mass="20501">MRKGILLAALMLLVACSGASDKRYYQLPAAADAQPLQSSSRTATGHLWLSRINLSDFLAGNGVVYQTSDVQYVTAGNNLWASPLQQQLQQAMVANLSNALPGTLVSTSQISGEQDQLEVDITGFHGRYDGKVVIRGEWRLTHNGTVSRFPINVVLKQDQDGYDALVRTLGQGWQQVCQNIAKQISAVR</sequence>
<dbReference type="PROSITE" id="PS51257">
    <property type="entry name" value="PROKAR_LIPOPROTEIN"/>
    <property type="match status" value="1"/>
</dbReference>
<gene>
    <name evidence="3" type="ORF">EZJ58_1852</name>
</gene>
<evidence type="ECO:0000256" key="1">
    <source>
        <dbReference type="SAM" id="SignalP"/>
    </source>
</evidence>
<dbReference type="RefSeq" id="WP_132922609.1">
    <property type="nucleotide sequence ID" value="NZ_SJOI01000001.1"/>
</dbReference>
<evidence type="ECO:0000259" key="2">
    <source>
        <dbReference type="Pfam" id="PF03886"/>
    </source>
</evidence>
<comment type="caution">
    <text evidence="3">The sequence shown here is derived from an EMBL/GenBank/DDBJ whole genome shotgun (WGS) entry which is preliminary data.</text>
</comment>
<name>A0A4R1NAK6_9GAMM</name>
<feature type="signal peptide" evidence="1">
    <location>
        <begin position="1"/>
        <end position="19"/>
    </location>
</feature>
<proteinExistence type="predicted"/>
<dbReference type="Pfam" id="PF03886">
    <property type="entry name" value="ABC_trans_aux"/>
    <property type="match status" value="1"/>
</dbReference>
<keyword evidence="4" id="KW-1185">Reference proteome</keyword>
<dbReference type="Gene3D" id="3.40.50.10610">
    <property type="entry name" value="ABC-type transport auxiliary lipoprotein component"/>
    <property type="match status" value="1"/>
</dbReference>
<evidence type="ECO:0000313" key="3">
    <source>
        <dbReference type="EMBL" id="TCL03767.1"/>
    </source>
</evidence>
<dbReference type="EMBL" id="SJOI01000001">
    <property type="protein sequence ID" value="TCL03767.1"/>
    <property type="molecule type" value="Genomic_DNA"/>
</dbReference>
<dbReference type="SUPFAM" id="SSF159594">
    <property type="entry name" value="XCC0632-like"/>
    <property type="match status" value="1"/>
</dbReference>
<feature type="chain" id="PRO_5020448307" description="ABC-type transport auxiliary lipoprotein component domain-containing protein" evidence="1">
    <location>
        <begin position="20"/>
        <end position="188"/>
    </location>
</feature>
<protein>
    <recommendedName>
        <fullName evidence="2">ABC-type transport auxiliary lipoprotein component domain-containing protein</fullName>
    </recommendedName>
</protein>
<evidence type="ECO:0000313" key="4">
    <source>
        <dbReference type="Proteomes" id="UP000294555"/>
    </source>
</evidence>
<dbReference type="NCBIfam" id="NF033620">
    <property type="entry name" value="pqiC"/>
    <property type="match status" value="1"/>
</dbReference>
<dbReference type="InterPro" id="IPR049736">
    <property type="entry name" value="PqiC"/>
</dbReference>
<dbReference type="Proteomes" id="UP000294555">
    <property type="component" value="Unassembled WGS sequence"/>
</dbReference>
<reference evidence="3 4" key="1">
    <citation type="submission" date="2019-02" db="EMBL/GenBank/DDBJ databases">
        <title>Investigation of anaerobic lignin degradation for improved lignocellulosic biofuels.</title>
        <authorList>
            <person name="Deangelis K."/>
        </authorList>
    </citation>
    <scope>NUCLEOTIDE SEQUENCE [LARGE SCALE GENOMIC DNA]</scope>
    <source>
        <strain evidence="3 4">159R</strain>
    </source>
</reference>
<dbReference type="OrthoDB" id="5600407at2"/>
<organism evidence="3 4">
    <name type="scientific">Sodalis ligni</name>
    <dbReference type="NCBI Taxonomy" id="2697027"/>
    <lineage>
        <taxon>Bacteria</taxon>
        <taxon>Pseudomonadati</taxon>
        <taxon>Pseudomonadota</taxon>
        <taxon>Gammaproteobacteria</taxon>
        <taxon>Enterobacterales</taxon>
        <taxon>Bruguierivoracaceae</taxon>
        <taxon>Sodalis</taxon>
    </lineage>
</organism>
<dbReference type="InterPro" id="IPR005586">
    <property type="entry name" value="ABC_trans_aux"/>
</dbReference>
<accession>A0A4R1NAK6</accession>
<keyword evidence="1" id="KW-0732">Signal</keyword>